<dbReference type="RefSeq" id="WP_036560566.1">
    <property type="nucleotide sequence ID" value="NZ_JRNI01000066.1"/>
</dbReference>
<dbReference type="AlphaFoldDB" id="A0A095YY46"/>
<dbReference type="SUPFAM" id="SSF56300">
    <property type="entry name" value="Metallo-dependent phosphatases"/>
    <property type="match status" value="1"/>
</dbReference>
<dbReference type="Gene3D" id="3.60.21.40">
    <property type="entry name" value="GpdQ, catalytic alpha/beta sandwich domain"/>
    <property type="match status" value="1"/>
</dbReference>
<reference evidence="6 7" key="1">
    <citation type="submission" date="2014-07" db="EMBL/GenBank/DDBJ databases">
        <authorList>
            <person name="McCorrison J."/>
            <person name="Sanka R."/>
            <person name="Torralba M."/>
            <person name="Gillis M."/>
            <person name="Haft D.H."/>
            <person name="Methe B."/>
            <person name="Sutton G."/>
            <person name="Nelson K.E."/>
        </authorList>
    </citation>
    <scope>NUCLEOTIDE SEQUENCE [LARGE SCALE GENOMIC DNA]</scope>
    <source>
        <strain evidence="6 7">DNF00040</strain>
    </source>
</reference>
<name>A0A095YY46_9BURK</name>
<evidence type="ECO:0000256" key="4">
    <source>
        <dbReference type="ARBA" id="ARBA00025742"/>
    </source>
</evidence>
<accession>A0A095YY46</accession>
<dbReference type="PANTHER" id="PTHR42988">
    <property type="entry name" value="PHOSPHOHYDROLASE"/>
    <property type="match status" value="1"/>
</dbReference>
<dbReference type="EMBL" id="JRNI01000066">
    <property type="protein sequence ID" value="KGF27283.1"/>
    <property type="molecule type" value="Genomic_DNA"/>
</dbReference>
<dbReference type="Pfam" id="PF00149">
    <property type="entry name" value="Metallophos"/>
    <property type="match status" value="1"/>
</dbReference>
<dbReference type="InterPro" id="IPR042283">
    <property type="entry name" value="GpdQ_catalytic"/>
</dbReference>
<dbReference type="PANTHER" id="PTHR42988:SF2">
    <property type="entry name" value="CYCLIC NUCLEOTIDE PHOSPHODIESTERASE CBUA0032-RELATED"/>
    <property type="match status" value="1"/>
</dbReference>
<keyword evidence="2" id="KW-0378">Hydrolase</keyword>
<gene>
    <name evidence="6" type="ORF">HMPREF2130_10025</name>
</gene>
<feature type="domain" description="Calcineurin-like phosphoesterase" evidence="5">
    <location>
        <begin position="4"/>
        <end position="200"/>
    </location>
</feature>
<comment type="caution">
    <text evidence="6">The sequence shown here is derived from an EMBL/GenBank/DDBJ whole genome shotgun (WGS) entry which is preliminary data.</text>
</comment>
<dbReference type="eggNOG" id="COG1409">
    <property type="taxonomic scope" value="Bacteria"/>
</dbReference>
<dbReference type="InterPro" id="IPR004843">
    <property type="entry name" value="Calcineurin-like_PHP"/>
</dbReference>
<organism evidence="6 7">
    <name type="scientific">Oligella urethralis DNF00040</name>
    <dbReference type="NCBI Taxonomy" id="1401065"/>
    <lineage>
        <taxon>Bacteria</taxon>
        <taxon>Pseudomonadati</taxon>
        <taxon>Pseudomonadota</taxon>
        <taxon>Betaproteobacteria</taxon>
        <taxon>Burkholderiales</taxon>
        <taxon>Alcaligenaceae</taxon>
        <taxon>Oligella</taxon>
    </lineage>
</organism>
<dbReference type="Gene3D" id="3.30.750.180">
    <property type="entry name" value="GpdQ, beta-strand dimerisation domain"/>
    <property type="match status" value="1"/>
</dbReference>
<dbReference type="CDD" id="cd07402">
    <property type="entry name" value="MPP_GpdQ"/>
    <property type="match status" value="1"/>
</dbReference>
<evidence type="ECO:0000256" key="3">
    <source>
        <dbReference type="ARBA" id="ARBA00023004"/>
    </source>
</evidence>
<keyword evidence="3" id="KW-0408">Iron</keyword>
<sequence>MTIIAQITDLHIREPGRLAYKRINTAAYLERAVNTLMTQKQKVDALIVTGDLCDFGRESEYDHLQRLLQPLDCPVYLMPGNHDNREQLRRSFDTHTYLQQHHGEQIYYSVKIGVVQLIALDTAVLGKSYGELDKTQLQWLDRQLNQSQGAPVIIAMHHPPFNTLIGHMDKIGLLKGTTELAEIVKKYPNVERVICGHLHRSIDVRFAGTIASTAPSVAHQVALDIDPNAASCWVLEPPAYKLHIWQEDGPLVSHLAYVDNYDGPYPFYENGQLID</sequence>
<comment type="similarity">
    <text evidence="4">Belongs to the cyclic nucleotide phosphodiesterase class-III family.</text>
</comment>
<keyword evidence="1" id="KW-0479">Metal-binding</keyword>
<dbReference type="InterPro" id="IPR042281">
    <property type="entry name" value="GpdQ_beta-strand"/>
</dbReference>
<evidence type="ECO:0000256" key="2">
    <source>
        <dbReference type="ARBA" id="ARBA00022801"/>
    </source>
</evidence>
<proteinExistence type="inferred from homology"/>
<dbReference type="InterPro" id="IPR050884">
    <property type="entry name" value="CNP_phosphodiesterase-III"/>
</dbReference>
<dbReference type="GO" id="GO:0004112">
    <property type="term" value="F:cyclic-nucleotide phosphodiesterase activity"/>
    <property type="evidence" value="ECO:0007669"/>
    <property type="project" value="InterPro"/>
</dbReference>
<evidence type="ECO:0000313" key="7">
    <source>
        <dbReference type="Proteomes" id="UP000029629"/>
    </source>
</evidence>
<evidence type="ECO:0000256" key="1">
    <source>
        <dbReference type="ARBA" id="ARBA00022723"/>
    </source>
</evidence>
<protein>
    <submittedName>
        <fullName evidence="6">Metallophosphatase</fullName>
    </submittedName>
</protein>
<dbReference type="Proteomes" id="UP000029629">
    <property type="component" value="Unassembled WGS sequence"/>
</dbReference>
<dbReference type="GO" id="GO:0046872">
    <property type="term" value="F:metal ion binding"/>
    <property type="evidence" value="ECO:0007669"/>
    <property type="project" value="UniProtKB-KW"/>
</dbReference>
<evidence type="ECO:0000313" key="6">
    <source>
        <dbReference type="EMBL" id="KGF27283.1"/>
    </source>
</evidence>
<evidence type="ECO:0000259" key="5">
    <source>
        <dbReference type="Pfam" id="PF00149"/>
    </source>
</evidence>
<dbReference type="OrthoDB" id="9784378at2"/>
<dbReference type="InterPro" id="IPR029052">
    <property type="entry name" value="Metallo-depent_PP-like"/>
</dbReference>
<dbReference type="InterPro" id="IPR026575">
    <property type="entry name" value="GpdQ/CpdA-like"/>
</dbReference>
<keyword evidence="7" id="KW-1185">Reference proteome</keyword>